<proteinExistence type="predicted"/>
<reference evidence="1 2" key="1">
    <citation type="submission" date="2018-06" db="EMBL/GenBank/DDBJ databases">
        <title>Mucibacter soli gen. nov., sp. nov., a new member of the family Chitinophagaceae producing mucin.</title>
        <authorList>
            <person name="Kim M.-K."/>
            <person name="Park S."/>
            <person name="Kim T.-S."/>
            <person name="Joung Y."/>
            <person name="Han J.-H."/>
            <person name="Kim S.B."/>
        </authorList>
    </citation>
    <scope>NUCLEOTIDE SEQUENCE [LARGE SCALE GENOMIC DNA]</scope>
    <source>
        <strain evidence="1 2">R1-15</strain>
    </source>
</reference>
<dbReference type="PROSITE" id="PS51257">
    <property type="entry name" value="PROKAR_LIPOPROTEIN"/>
    <property type="match status" value="1"/>
</dbReference>
<name>A0A2W2A9U4_9BACT</name>
<organism evidence="1 2">
    <name type="scientific">Taibaiella soli</name>
    <dbReference type="NCBI Taxonomy" id="1649169"/>
    <lineage>
        <taxon>Bacteria</taxon>
        <taxon>Pseudomonadati</taxon>
        <taxon>Bacteroidota</taxon>
        <taxon>Chitinophagia</taxon>
        <taxon>Chitinophagales</taxon>
        <taxon>Chitinophagaceae</taxon>
        <taxon>Taibaiella</taxon>
    </lineage>
</organism>
<dbReference type="Proteomes" id="UP000248745">
    <property type="component" value="Unassembled WGS sequence"/>
</dbReference>
<accession>A0A2W2A9U4</accession>
<comment type="caution">
    <text evidence="1">The sequence shown here is derived from an EMBL/GenBank/DDBJ whole genome shotgun (WGS) entry which is preliminary data.</text>
</comment>
<dbReference type="EMBL" id="QKTW01000020">
    <property type="protein sequence ID" value="PZF72051.1"/>
    <property type="molecule type" value="Genomic_DNA"/>
</dbReference>
<sequence>MKKTRLNCTAYYFASVFLLLFLFSCRSRPKAFKIVRTIEFDIKKNLSPGDDNWRIENGKAVYIFPLTETDKHVYFFDENGKKKLVVPLKEIKQLTDIDRVAVFNYDSIFVSSRYSGNLYLINHEGSVQKRIVLGGLDSLGSTYQLISPGYSSFLYNGKFLFTLNLAIYQPHLGHNLEVHEYYSIQKHGPYFALYTDPFNNPEKIDTFLNGFFNRFIDTNCNNHDNPRPTFNNDTILFSSCYSDSLYLIKPGPFRIVNVKKMESSYDRHLLKNDPLPIDSMDQDEMHRRAECQGWIKRHLYDPFRHLYIVSIVHSRKDEDERRSWSVIVLNTKLEKLGEHVFWEDEYVPTSILVHSEGLLIQKRDKAYIQNKKFDLFSYDLKPKS</sequence>
<evidence type="ECO:0000313" key="2">
    <source>
        <dbReference type="Proteomes" id="UP000248745"/>
    </source>
</evidence>
<dbReference type="AlphaFoldDB" id="A0A2W2A9U4"/>
<evidence type="ECO:0000313" key="1">
    <source>
        <dbReference type="EMBL" id="PZF72051.1"/>
    </source>
</evidence>
<dbReference type="SUPFAM" id="SSF75011">
    <property type="entry name" value="3-carboxy-cis,cis-mucoante lactonizing enzyme"/>
    <property type="match status" value="1"/>
</dbReference>
<evidence type="ECO:0008006" key="3">
    <source>
        <dbReference type="Google" id="ProtNLM"/>
    </source>
</evidence>
<protein>
    <recommendedName>
        <fullName evidence="3">DUF4221 domain-containing protein</fullName>
    </recommendedName>
</protein>
<dbReference type="RefSeq" id="WP_110999864.1">
    <property type="nucleotide sequence ID" value="NZ_QKTW01000020.1"/>
</dbReference>
<keyword evidence="2" id="KW-1185">Reference proteome</keyword>
<dbReference type="OrthoDB" id="1445831at2"/>
<gene>
    <name evidence="1" type="ORF">DN068_15570</name>
</gene>